<organism evidence="1 2">
    <name type="scientific">Acinetobacter proteolyticus</name>
    <dbReference type="NCBI Taxonomy" id="1776741"/>
    <lineage>
        <taxon>Bacteria</taxon>
        <taxon>Pseudomonadati</taxon>
        <taxon>Pseudomonadota</taxon>
        <taxon>Gammaproteobacteria</taxon>
        <taxon>Moraxellales</taxon>
        <taxon>Moraxellaceae</taxon>
        <taxon>Acinetobacter</taxon>
    </lineage>
</organism>
<name>A0A653K0X6_9GAMM</name>
<dbReference type="EMBL" id="CABWKZ010000003">
    <property type="protein sequence ID" value="VXA54046.1"/>
    <property type="molecule type" value="Genomic_DNA"/>
</dbReference>
<evidence type="ECO:0000313" key="2">
    <source>
        <dbReference type="Proteomes" id="UP000430404"/>
    </source>
</evidence>
<protein>
    <submittedName>
        <fullName evidence="1">Uncharacterized protein</fullName>
    </submittedName>
</protein>
<evidence type="ECO:0000313" key="1">
    <source>
        <dbReference type="EMBL" id="VXA54046.1"/>
    </source>
</evidence>
<proteinExistence type="predicted"/>
<accession>A0A653K0X6</accession>
<dbReference type="Proteomes" id="UP000430404">
    <property type="component" value="Unassembled WGS sequence"/>
</dbReference>
<sequence length="371" mass="38477">MQDKASYKSKQQNVEGQVTIGYGASASGSFSKSNINANHASVSEQSGIFAGDEGYQIKVKDNTDLKGAIITSTQLAETQNKNSLSTGTLTHSELRNVSEYDAKGISIGAGFNAGKNDAQGQKQPDTVLSKSNKIDGHASSQVGVSKSIGFGLDSDKDSSVTKSGVNTKNITITNEAGQQQLTGKTAEQLKSEILTDVTTDKARENSGALNNVFDKDKVQKEINLQMDVTKKFDANRQEAKAEINKQIDELKAAGKDASQWQKAGVLLEMVSAGLSAPTASGAGIAAPTLSPAASYEIGQYFKGKDAEGSAAHILAHTILGAAVAATGGNNALSAGIAAGGSEAAAPLLSQYLYGKKAKDLTSSQKNYSSSS</sequence>
<dbReference type="AlphaFoldDB" id="A0A653K0X6"/>
<reference evidence="1 2" key="1">
    <citation type="submission" date="2019-10" db="EMBL/GenBank/DDBJ databases">
        <authorList>
            <person name="Karimi E."/>
        </authorList>
    </citation>
    <scope>NUCLEOTIDE SEQUENCE [LARGE SCALE GENOMIC DNA]</scope>
    <source>
        <strain evidence="1">Acinetobacter sp. 8BE</strain>
    </source>
</reference>
<gene>
    <name evidence="1" type="ORF">ACI8B_110111</name>
</gene>